<reference evidence="1 2" key="1">
    <citation type="submission" date="2018-01" db="EMBL/GenBank/DDBJ databases">
        <authorList>
            <person name="Gaut B.S."/>
            <person name="Morton B.R."/>
            <person name="Clegg M.T."/>
            <person name="Duvall M.R."/>
        </authorList>
    </citation>
    <scope>NUCLEOTIDE SEQUENCE [LARGE SCALE GENOMIC DNA]</scope>
    <source>
        <strain evidence="1 2">HR-AV</strain>
    </source>
</reference>
<accession>A0A2S5A499</accession>
<sequence length="119" mass="13752">MQDYRKLLVWQRSHLFTLEIYKISTDFPKSEQFGVTSQIRRAVFSIQSNVAEGCGKYTKNDLANYLQTSLGSVNEVSYLLLLSKDLEYISKESYNKLDSEIDEIRAMMIALINKVRGNE</sequence>
<dbReference type="AlphaFoldDB" id="A0A2S5A499"/>
<dbReference type="RefSeq" id="WP_103788553.1">
    <property type="nucleotide sequence ID" value="NZ_PQVF01000005.1"/>
</dbReference>
<dbReference type="InterPro" id="IPR036583">
    <property type="entry name" value="23S_rRNA_IVS_sf"/>
</dbReference>
<dbReference type="Gene3D" id="1.20.1440.60">
    <property type="entry name" value="23S rRNA-intervening sequence"/>
    <property type="match status" value="1"/>
</dbReference>
<dbReference type="InterPro" id="IPR012657">
    <property type="entry name" value="23S_rRNA-intervening_sequence"/>
</dbReference>
<comment type="caution">
    <text evidence="1">The sequence shown here is derived from an EMBL/GenBank/DDBJ whole genome shotgun (WGS) entry which is preliminary data.</text>
</comment>
<dbReference type="PANTHER" id="PTHR38471:SF2">
    <property type="entry name" value="FOUR HELIX BUNDLE PROTEIN"/>
    <property type="match status" value="1"/>
</dbReference>
<evidence type="ECO:0000313" key="2">
    <source>
        <dbReference type="Proteomes" id="UP000236893"/>
    </source>
</evidence>
<evidence type="ECO:0000313" key="1">
    <source>
        <dbReference type="EMBL" id="POY36943.1"/>
    </source>
</evidence>
<dbReference type="NCBIfam" id="TIGR02436">
    <property type="entry name" value="four helix bundle protein"/>
    <property type="match status" value="1"/>
</dbReference>
<proteinExistence type="predicted"/>
<dbReference type="SUPFAM" id="SSF158446">
    <property type="entry name" value="IVS-encoded protein-like"/>
    <property type="match status" value="1"/>
</dbReference>
<organism evidence="1 2">
    <name type="scientific">Solitalea longa</name>
    <dbReference type="NCBI Taxonomy" id="2079460"/>
    <lineage>
        <taxon>Bacteria</taxon>
        <taxon>Pseudomonadati</taxon>
        <taxon>Bacteroidota</taxon>
        <taxon>Sphingobacteriia</taxon>
        <taxon>Sphingobacteriales</taxon>
        <taxon>Sphingobacteriaceae</taxon>
        <taxon>Solitalea</taxon>
    </lineage>
</organism>
<dbReference type="PANTHER" id="PTHR38471">
    <property type="entry name" value="FOUR HELIX BUNDLE PROTEIN"/>
    <property type="match status" value="1"/>
</dbReference>
<protein>
    <submittedName>
        <fullName evidence="1">Four helix bundle protein</fullName>
    </submittedName>
</protein>
<dbReference type="EMBL" id="PQVF01000005">
    <property type="protein sequence ID" value="POY36943.1"/>
    <property type="molecule type" value="Genomic_DNA"/>
</dbReference>
<name>A0A2S5A499_9SPHI</name>
<dbReference type="OrthoDB" id="9811959at2"/>
<keyword evidence="2" id="KW-1185">Reference proteome</keyword>
<dbReference type="Proteomes" id="UP000236893">
    <property type="component" value="Unassembled WGS sequence"/>
</dbReference>
<gene>
    <name evidence="1" type="ORF">C3K47_07720</name>
</gene>
<dbReference type="CDD" id="cd16377">
    <property type="entry name" value="23S_rRNA_IVP_like"/>
    <property type="match status" value="1"/>
</dbReference>
<dbReference type="Pfam" id="PF05635">
    <property type="entry name" value="23S_rRNA_IVP"/>
    <property type="match status" value="1"/>
</dbReference>